<reference evidence="10 11" key="1">
    <citation type="submission" date="2024-10" db="EMBL/GenBank/DDBJ databases">
        <title>The Natural Products Discovery Center: Release of the First 8490 Sequenced Strains for Exploring Actinobacteria Biosynthetic Diversity.</title>
        <authorList>
            <person name="Kalkreuter E."/>
            <person name="Kautsar S.A."/>
            <person name="Yang D."/>
            <person name="Bader C.D."/>
            <person name="Teijaro C.N."/>
            <person name="Fluegel L."/>
            <person name="Davis C.M."/>
            <person name="Simpson J.R."/>
            <person name="Lauterbach L."/>
            <person name="Steele A.D."/>
            <person name="Gui C."/>
            <person name="Meng S."/>
            <person name="Li G."/>
            <person name="Viehrig K."/>
            <person name="Ye F."/>
            <person name="Su P."/>
            <person name="Kiefer A.F."/>
            <person name="Nichols A."/>
            <person name="Cepeda A.J."/>
            <person name="Yan W."/>
            <person name="Fan B."/>
            <person name="Jiang Y."/>
            <person name="Adhikari A."/>
            <person name="Zheng C.-J."/>
            <person name="Schuster L."/>
            <person name="Cowan T.M."/>
            <person name="Smanski M.J."/>
            <person name="Chevrette M.G."/>
            <person name="De Carvalho L.P.S."/>
            <person name="Shen B."/>
        </authorList>
    </citation>
    <scope>NUCLEOTIDE SEQUENCE [LARGE SCALE GENOMIC DNA]</scope>
    <source>
        <strain evidence="10 11">NPDC013366</strain>
    </source>
</reference>
<comment type="caution">
    <text evidence="10">The sequence shown here is derived from an EMBL/GenBank/DDBJ whole genome shotgun (WGS) entry which is preliminary data.</text>
</comment>
<gene>
    <name evidence="10" type="ORF">ACF1HC_04765</name>
</gene>
<accession>A0ABW6YQ18</accession>
<dbReference type="CDD" id="cd14014">
    <property type="entry name" value="STKc_PknB_like"/>
    <property type="match status" value="1"/>
</dbReference>
<dbReference type="Gene3D" id="3.30.200.20">
    <property type="entry name" value="Phosphorylase Kinase, domain 1"/>
    <property type="match status" value="1"/>
</dbReference>
<feature type="binding site" evidence="7">
    <location>
        <position position="37"/>
    </location>
    <ligand>
        <name>ATP</name>
        <dbReference type="ChEBI" id="CHEBI:30616"/>
    </ligand>
</feature>
<evidence type="ECO:0000313" key="11">
    <source>
        <dbReference type="Proteomes" id="UP001603418"/>
    </source>
</evidence>
<organism evidence="10 11">
    <name type="scientific">Streptomyces eurythermus</name>
    <dbReference type="NCBI Taxonomy" id="42237"/>
    <lineage>
        <taxon>Bacteria</taxon>
        <taxon>Bacillati</taxon>
        <taxon>Actinomycetota</taxon>
        <taxon>Actinomycetes</taxon>
        <taxon>Kitasatosporales</taxon>
        <taxon>Streptomycetaceae</taxon>
        <taxon>Streptomyces</taxon>
    </lineage>
</organism>
<dbReference type="EC" id="2.7.11.1" evidence="1"/>
<keyword evidence="2" id="KW-0723">Serine/threonine-protein kinase</keyword>
<feature type="domain" description="Protein kinase" evidence="9">
    <location>
        <begin position="8"/>
        <end position="278"/>
    </location>
</feature>
<keyword evidence="6 7" id="KW-0067">ATP-binding</keyword>
<dbReference type="PROSITE" id="PS00107">
    <property type="entry name" value="PROTEIN_KINASE_ATP"/>
    <property type="match status" value="1"/>
</dbReference>
<proteinExistence type="predicted"/>
<keyword evidence="4 7" id="KW-0547">Nucleotide-binding</keyword>
<keyword evidence="11" id="KW-1185">Reference proteome</keyword>
<dbReference type="Pfam" id="PF00069">
    <property type="entry name" value="Pkinase"/>
    <property type="match status" value="1"/>
</dbReference>
<dbReference type="GO" id="GO:0004674">
    <property type="term" value="F:protein serine/threonine kinase activity"/>
    <property type="evidence" value="ECO:0007669"/>
    <property type="project" value="UniProtKB-EC"/>
</dbReference>
<evidence type="ECO:0000256" key="1">
    <source>
        <dbReference type="ARBA" id="ARBA00012513"/>
    </source>
</evidence>
<dbReference type="Proteomes" id="UP001603418">
    <property type="component" value="Unassembled WGS sequence"/>
</dbReference>
<evidence type="ECO:0000259" key="9">
    <source>
        <dbReference type="PROSITE" id="PS50011"/>
    </source>
</evidence>
<dbReference type="InterPro" id="IPR008271">
    <property type="entry name" value="Ser/Thr_kinase_AS"/>
</dbReference>
<evidence type="ECO:0000256" key="8">
    <source>
        <dbReference type="SAM" id="MobiDB-lite"/>
    </source>
</evidence>
<name>A0ABW6YQ18_9ACTN</name>
<dbReference type="InterPro" id="IPR017441">
    <property type="entry name" value="Protein_kinase_ATP_BS"/>
</dbReference>
<keyword evidence="3 10" id="KW-0808">Transferase</keyword>
<dbReference type="PANTHER" id="PTHR43289:SF6">
    <property type="entry name" value="SERINE_THREONINE-PROTEIN KINASE NEKL-3"/>
    <property type="match status" value="1"/>
</dbReference>
<sequence>MREVDNRYELRNPLGHGSMGQVWQAWDRRLKRAIAVKVINPERIADPGHGLTIDDIVARFRREAELGARFTHPNLPVLLDARTEGNPKDLHMVWELVLGQDLGQVLAKAGRLPLGTALDTARQTARVLDLLHSYPVIHRDVKPANIMMTEEGDIKMVDLGVAAIFGADNPRLTQVGQLLGSVAYMAPEQFHSGDVVPQTDLYALGCVLYEMLTGQPPFTGEAVTVMDGHRRTVPTAPRTLRPDLPADVSELVMDLLAKDIARRPASASVVLDRLEELLTAIPARQRSARRTNPPSGSTDTPRLPVTVRKSRALALFHDGNFGQALAFYAELAAELAMAGPGHAADAMDCRAKAAHCHRRLGNLRQALDEYLALSADLPEDTPLDRLLHIRAEIGLVQETMGHPDALETLADLYPVLAERLGPDAPRTAEVRAALNRAVLTPAGPPGPAGTGLRS</sequence>
<dbReference type="PROSITE" id="PS50011">
    <property type="entry name" value="PROTEIN_KINASE_DOM"/>
    <property type="match status" value="1"/>
</dbReference>
<evidence type="ECO:0000313" key="10">
    <source>
        <dbReference type="EMBL" id="MFF9880922.1"/>
    </source>
</evidence>
<dbReference type="RefSeq" id="WP_051815899.1">
    <property type="nucleotide sequence ID" value="NZ_JBFACJ010000008.1"/>
</dbReference>
<dbReference type="SMART" id="SM00220">
    <property type="entry name" value="S_TKc"/>
    <property type="match status" value="1"/>
</dbReference>
<evidence type="ECO:0000256" key="3">
    <source>
        <dbReference type="ARBA" id="ARBA00022679"/>
    </source>
</evidence>
<dbReference type="InterPro" id="IPR000719">
    <property type="entry name" value="Prot_kinase_dom"/>
</dbReference>
<evidence type="ECO:0000256" key="7">
    <source>
        <dbReference type="PROSITE-ProRule" id="PRU10141"/>
    </source>
</evidence>
<dbReference type="EMBL" id="JBICBM010000002">
    <property type="protein sequence ID" value="MFF9880922.1"/>
    <property type="molecule type" value="Genomic_DNA"/>
</dbReference>
<keyword evidence="5 10" id="KW-0418">Kinase</keyword>
<dbReference type="SUPFAM" id="SSF56112">
    <property type="entry name" value="Protein kinase-like (PK-like)"/>
    <property type="match status" value="1"/>
</dbReference>
<evidence type="ECO:0000256" key="6">
    <source>
        <dbReference type="ARBA" id="ARBA00022840"/>
    </source>
</evidence>
<dbReference type="PANTHER" id="PTHR43289">
    <property type="entry name" value="MITOGEN-ACTIVATED PROTEIN KINASE KINASE KINASE 20-RELATED"/>
    <property type="match status" value="1"/>
</dbReference>
<feature type="region of interest" description="Disordered" evidence="8">
    <location>
        <begin position="282"/>
        <end position="303"/>
    </location>
</feature>
<dbReference type="PROSITE" id="PS00108">
    <property type="entry name" value="PROTEIN_KINASE_ST"/>
    <property type="match status" value="1"/>
</dbReference>
<feature type="compositionally biased region" description="Polar residues" evidence="8">
    <location>
        <begin position="290"/>
        <end position="300"/>
    </location>
</feature>
<dbReference type="Gene3D" id="1.10.510.10">
    <property type="entry name" value="Transferase(Phosphotransferase) domain 1"/>
    <property type="match status" value="1"/>
</dbReference>
<protein>
    <recommendedName>
        <fullName evidence="1">non-specific serine/threonine protein kinase</fullName>
        <ecNumber evidence="1">2.7.11.1</ecNumber>
    </recommendedName>
</protein>
<evidence type="ECO:0000256" key="4">
    <source>
        <dbReference type="ARBA" id="ARBA00022741"/>
    </source>
</evidence>
<dbReference type="InterPro" id="IPR011009">
    <property type="entry name" value="Kinase-like_dom_sf"/>
</dbReference>
<evidence type="ECO:0000256" key="5">
    <source>
        <dbReference type="ARBA" id="ARBA00022777"/>
    </source>
</evidence>
<evidence type="ECO:0000256" key="2">
    <source>
        <dbReference type="ARBA" id="ARBA00022527"/>
    </source>
</evidence>